<evidence type="ECO:0000313" key="1">
    <source>
        <dbReference type="EMBL" id="KHG05182.1"/>
    </source>
</evidence>
<dbReference type="Proteomes" id="UP000032142">
    <property type="component" value="Unassembled WGS sequence"/>
</dbReference>
<gene>
    <name evidence="1" type="ORF">F383_30951</name>
</gene>
<evidence type="ECO:0000313" key="2">
    <source>
        <dbReference type="Proteomes" id="UP000032142"/>
    </source>
</evidence>
<reference evidence="2" key="1">
    <citation type="submission" date="2014-09" db="EMBL/GenBank/DDBJ databases">
        <authorList>
            <person name="Mudge J."/>
            <person name="Ramaraj T."/>
            <person name="Lindquist I.E."/>
            <person name="Bharti A.K."/>
            <person name="Sundararajan A."/>
            <person name="Cameron C.T."/>
            <person name="Woodward J.E."/>
            <person name="May G.D."/>
            <person name="Brubaker C."/>
            <person name="Broadhvest J."/>
            <person name="Wilkins T.A."/>
        </authorList>
    </citation>
    <scope>NUCLEOTIDE SEQUENCE</scope>
    <source>
        <strain evidence="2">cv. AKA8401</strain>
    </source>
</reference>
<organism evidence="1 2">
    <name type="scientific">Gossypium arboreum</name>
    <name type="common">Tree cotton</name>
    <name type="synonym">Gossypium nanking</name>
    <dbReference type="NCBI Taxonomy" id="29729"/>
    <lineage>
        <taxon>Eukaryota</taxon>
        <taxon>Viridiplantae</taxon>
        <taxon>Streptophyta</taxon>
        <taxon>Embryophyta</taxon>
        <taxon>Tracheophyta</taxon>
        <taxon>Spermatophyta</taxon>
        <taxon>Magnoliopsida</taxon>
        <taxon>eudicotyledons</taxon>
        <taxon>Gunneridae</taxon>
        <taxon>Pentapetalae</taxon>
        <taxon>rosids</taxon>
        <taxon>malvids</taxon>
        <taxon>Malvales</taxon>
        <taxon>Malvaceae</taxon>
        <taxon>Malvoideae</taxon>
        <taxon>Gossypium</taxon>
    </lineage>
</organism>
<proteinExistence type="predicted"/>
<sequence>MDTRFPNCLWSGICCRHTIARKSVPLLALSSFPLYAFRSVLIGCDPIFLVDTP</sequence>
<name>A0A0B0MXT4_GOSAR</name>
<dbReference type="AlphaFoldDB" id="A0A0B0MXT4"/>
<protein>
    <submittedName>
        <fullName evidence="1">Uncharacterized protein</fullName>
    </submittedName>
</protein>
<dbReference type="EMBL" id="JRRC01425201">
    <property type="protein sequence ID" value="KHG05182.1"/>
    <property type="molecule type" value="Genomic_DNA"/>
</dbReference>
<comment type="caution">
    <text evidence="1">The sequence shown here is derived from an EMBL/GenBank/DDBJ whole genome shotgun (WGS) entry which is preliminary data.</text>
</comment>
<keyword evidence="2" id="KW-1185">Reference proteome</keyword>
<accession>A0A0B0MXT4</accession>